<dbReference type="Proteomes" id="UP000323225">
    <property type="component" value="Unassembled WGS sequence"/>
</dbReference>
<accession>A0A5Q6PFE3</accession>
<protein>
    <submittedName>
        <fullName evidence="1">Uncharacterized protein</fullName>
    </submittedName>
</protein>
<dbReference type="AlphaFoldDB" id="A0A5Q6PFE3"/>
<dbReference type="EMBL" id="VUAA01000022">
    <property type="protein sequence ID" value="KAA1253349.1"/>
    <property type="molecule type" value="Genomic_DNA"/>
</dbReference>
<evidence type="ECO:0000313" key="2">
    <source>
        <dbReference type="Proteomes" id="UP000323225"/>
    </source>
</evidence>
<name>A0A5Q6PFE3_VIBCL</name>
<comment type="caution">
    <text evidence="1">The sequence shown here is derived from an EMBL/GenBank/DDBJ whole genome shotgun (WGS) entry which is preliminary data.</text>
</comment>
<gene>
    <name evidence="1" type="ORF">F0M16_17605</name>
</gene>
<reference evidence="1 2" key="1">
    <citation type="submission" date="2019-09" db="EMBL/GenBank/DDBJ databases">
        <authorList>
            <person name="Kritzky A."/>
            <person name="Schelkanova E.Y."/>
            <person name="Alkhova Z.V."/>
            <person name="Smirnova N.I."/>
        </authorList>
    </citation>
    <scope>NUCLEOTIDE SEQUENCE [LARGE SCALE GENOMIC DNA]</scope>
    <source>
        <strain evidence="1 2">M1526</strain>
    </source>
</reference>
<proteinExistence type="predicted"/>
<evidence type="ECO:0000313" key="1">
    <source>
        <dbReference type="EMBL" id="KAA1253349.1"/>
    </source>
</evidence>
<sequence length="797" mass="91310">MRNLSYEQEMNKLIEEVGHVIVGRVIRGELINRLYMLFGISRTSHLAYLNNSDSVPDYIWNQLDTFNSLPPFQKVKLVFERCVDLTDLPADKALSQVIKGWEIMTGSPFDSADKARYAGQFDVKKVNEKIQSVMANDPSCIGAGLLFSSYFETCKNLISFESVRNVLNQDSQQHRNIAGYTLGTLFLENSVLAHGINQFKEKCRNVIEFYKPGEQVKDELFDRAFHIYLRAKQDFTDFAKYCVSRSAKVASNEQFKIQDQIFVFNSVEHLIEQSSMIPNGFSLSMIRPERVFDSFFAMIVKSGEDIHLLTDKPKFTMFQRDAMSSRNQRYNLSRYENSYFPYEMMNLQVEDNGRVLVESESTEVAISDSGLRVLGTVRSMYSDSILWLTFLMEECRNQLISKKLALPNLSYVSQGSVSHALLDNKSGASNLPVTYKVNTSIKVKKSTELNRENFLASNPRAKRFMHKNHWMEEKFDNKIDEALLYIPSELSSARNLLIENKRGKVSLATTDSEGKSIDKMGLKALPSTSIGTLEEIQAEADLIARYNKSVIISKMMSEEFEANKVKMEKWIAEKISMNLPSLMDDIIALNHNRFAIGGDYHKMVEDGTAPAGRKMELVRQVHVKKHDGYYDSKSVPTELQKALGIRDKNNNAYCYITGDDPDLSFYLNVSTVYDLVLLTGMSIDELPVELRNWNSRSEQVADRISDCYDPVEALANPWDNLKIFLSIPLSKSYVLKRRKELGLKGRFVKPLNYYDCNEDPNAEKWYRSLFDAQVVRGENQVAARQSYIVRPEFHFYS</sequence>
<organism evidence="1 2">
    <name type="scientific">Vibrio cholerae</name>
    <dbReference type="NCBI Taxonomy" id="666"/>
    <lineage>
        <taxon>Bacteria</taxon>
        <taxon>Pseudomonadati</taxon>
        <taxon>Pseudomonadota</taxon>
        <taxon>Gammaproteobacteria</taxon>
        <taxon>Vibrionales</taxon>
        <taxon>Vibrionaceae</taxon>
        <taxon>Vibrio</taxon>
    </lineage>
</organism>